<dbReference type="EMBL" id="VNFH01000004">
    <property type="protein sequence ID" value="TVU71328.1"/>
    <property type="molecule type" value="Genomic_DNA"/>
</dbReference>
<organism evidence="5 6">
    <name type="scientific">Cobetia crustatorum</name>
    <dbReference type="NCBI Taxonomy" id="553385"/>
    <lineage>
        <taxon>Bacteria</taxon>
        <taxon>Pseudomonadati</taxon>
        <taxon>Pseudomonadota</taxon>
        <taxon>Gammaproteobacteria</taxon>
        <taxon>Oceanospirillales</taxon>
        <taxon>Halomonadaceae</taxon>
        <taxon>Cobetia</taxon>
    </lineage>
</organism>
<name>A0A558HQG7_9GAMM</name>
<dbReference type="InterPro" id="IPR036388">
    <property type="entry name" value="WH-like_DNA-bd_sf"/>
</dbReference>
<dbReference type="InterPro" id="IPR036390">
    <property type="entry name" value="WH_DNA-bd_sf"/>
</dbReference>
<dbReference type="PROSITE" id="PS50995">
    <property type="entry name" value="HTH_MARR_2"/>
    <property type="match status" value="1"/>
</dbReference>
<dbReference type="PANTHER" id="PTHR42756:SF1">
    <property type="entry name" value="TRANSCRIPTIONAL REPRESSOR OF EMRAB OPERON"/>
    <property type="match status" value="1"/>
</dbReference>
<dbReference type="PROSITE" id="PS01117">
    <property type="entry name" value="HTH_MARR_1"/>
    <property type="match status" value="1"/>
</dbReference>
<dbReference type="OrthoDB" id="32523at2"/>
<evidence type="ECO:0000313" key="6">
    <source>
        <dbReference type="Proteomes" id="UP000319941"/>
    </source>
</evidence>
<protein>
    <submittedName>
        <fullName evidence="5">MarR family transcriptional regulator</fullName>
    </submittedName>
</protein>
<dbReference type="InterPro" id="IPR023187">
    <property type="entry name" value="Tscrpt_reg_MarR-type_CS"/>
</dbReference>
<evidence type="ECO:0000259" key="4">
    <source>
        <dbReference type="PROSITE" id="PS50995"/>
    </source>
</evidence>
<sequence length="161" mass="18404">MMTDGVDRILAQWEVARPDLDCRPMGIFGRLRRAGRLFSPAMEQVFERFGLSAVEFDILATLRRAREPLTPTQLYQTLMLSSGAMSTRIDQLVKRGLLQRQASDEDRRSNRVVLTKEGRRLIDDALAGHVENLHQMASVLDSEEQEQLARLLRKLLIDAEK</sequence>
<dbReference type="PRINTS" id="PR00598">
    <property type="entry name" value="HTHMARR"/>
</dbReference>
<proteinExistence type="predicted"/>
<keyword evidence="1" id="KW-0805">Transcription regulation</keyword>
<keyword evidence="2" id="KW-0238">DNA-binding</keyword>
<evidence type="ECO:0000256" key="3">
    <source>
        <dbReference type="ARBA" id="ARBA00023163"/>
    </source>
</evidence>
<keyword evidence="6" id="KW-1185">Reference proteome</keyword>
<dbReference type="Gene3D" id="1.10.10.10">
    <property type="entry name" value="Winged helix-like DNA-binding domain superfamily/Winged helix DNA-binding domain"/>
    <property type="match status" value="1"/>
</dbReference>
<evidence type="ECO:0000256" key="2">
    <source>
        <dbReference type="ARBA" id="ARBA00023125"/>
    </source>
</evidence>
<dbReference type="RefSeq" id="WP_144727215.1">
    <property type="nucleotide sequence ID" value="NZ_CAWOWR010000097.1"/>
</dbReference>
<comment type="caution">
    <text evidence="5">The sequence shown here is derived from an EMBL/GenBank/DDBJ whole genome shotgun (WGS) entry which is preliminary data.</text>
</comment>
<gene>
    <name evidence="5" type="ORF">FQP86_07370</name>
</gene>
<dbReference type="SUPFAM" id="SSF46785">
    <property type="entry name" value="Winged helix' DNA-binding domain"/>
    <property type="match status" value="1"/>
</dbReference>
<evidence type="ECO:0000313" key="5">
    <source>
        <dbReference type="EMBL" id="TVU71328.1"/>
    </source>
</evidence>
<dbReference type="Pfam" id="PF12802">
    <property type="entry name" value="MarR_2"/>
    <property type="match status" value="1"/>
</dbReference>
<feature type="domain" description="HTH marR-type" evidence="4">
    <location>
        <begin position="24"/>
        <end position="157"/>
    </location>
</feature>
<dbReference type="PANTHER" id="PTHR42756">
    <property type="entry name" value="TRANSCRIPTIONAL REGULATOR, MARR"/>
    <property type="match status" value="1"/>
</dbReference>
<evidence type="ECO:0000256" key="1">
    <source>
        <dbReference type="ARBA" id="ARBA00023015"/>
    </source>
</evidence>
<dbReference type="GO" id="GO:0003677">
    <property type="term" value="F:DNA binding"/>
    <property type="evidence" value="ECO:0007669"/>
    <property type="project" value="UniProtKB-KW"/>
</dbReference>
<accession>A0A558HQG7</accession>
<dbReference type="STRING" id="553385.GCA_000591415_02582"/>
<reference evidence="5 6" key="1">
    <citation type="submission" date="2019-07" db="EMBL/GenBank/DDBJ databases">
        <title>Diversity of Bacteria from Kongsfjorden, Arctic.</title>
        <authorList>
            <person name="Yu Y."/>
        </authorList>
    </citation>
    <scope>NUCLEOTIDE SEQUENCE [LARGE SCALE GENOMIC DNA]</scope>
    <source>
        <strain evidence="5 6">SM1923</strain>
    </source>
</reference>
<dbReference type="AlphaFoldDB" id="A0A558HQG7"/>
<dbReference type="GO" id="GO:0003700">
    <property type="term" value="F:DNA-binding transcription factor activity"/>
    <property type="evidence" value="ECO:0007669"/>
    <property type="project" value="InterPro"/>
</dbReference>
<dbReference type="Proteomes" id="UP000319941">
    <property type="component" value="Unassembled WGS sequence"/>
</dbReference>
<dbReference type="SMART" id="SM00347">
    <property type="entry name" value="HTH_MARR"/>
    <property type="match status" value="1"/>
</dbReference>
<keyword evidence="3" id="KW-0804">Transcription</keyword>
<dbReference type="InterPro" id="IPR000835">
    <property type="entry name" value="HTH_MarR-typ"/>
</dbReference>